<keyword evidence="3" id="KW-0233">DNA recombination</keyword>
<dbReference type="PROSITE" id="PS51900">
    <property type="entry name" value="CB"/>
    <property type="match status" value="1"/>
</dbReference>
<protein>
    <submittedName>
        <fullName evidence="6">Site-specific tyrosine recombinase XerD</fullName>
    </submittedName>
</protein>
<dbReference type="Proteomes" id="UP000051184">
    <property type="component" value="Unassembled WGS sequence"/>
</dbReference>
<keyword evidence="1" id="KW-0229">DNA integration</keyword>
<dbReference type="InterPro" id="IPR044068">
    <property type="entry name" value="CB"/>
</dbReference>
<dbReference type="SUPFAM" id="SSF56349">
    <property type="entry name" value="DNA breaking-rejoining enzymes"/>
    <property type="match status" value="1"/>
</dbReference>
<dbReference type="PANTHER" id="PTHR34605">
    <property type="entry name" value="PHAGE_INTEGRASE DOMAIN-CONTAINING PROTEIN"/>
    <property type="match status" value="1"/>
</dbReference>
<feature type="domain" description="Core-binding (CB)" evidence="5">
    <location>
        <begin position="1"/>
        <end position="78"/>
    </location>
</feature>
<dbReference type="OrthoDB" id="5513193at2"/>
<dbReference type="Gene3D" id="1.10.150.130">
    <property type="match status" value="1"/>
</dbReference>
<keyword evidence="7" id="KW-1185">Reference proteome</keyword>
<evidence type="ECO:0000313" key="6">
    <source>
        <dbReference type="EMBL" id="CUK27452.1"/>
    </source>
</evidence>
<gene>
    <name evidence="6" type="ORF">TA5114_03280</name>
</gene>
<sequence>MTETASSLGATQSISENTRRAYAADWKHFTRWCRITGLQPLPLDHQMIARYLDQLINTKTDDQARALPTIERRLAGLAWNYAQRGFALHRSDREISEVLSSARRQTPPTPIQKSALTTDDLIAMTATLPFDLRGLRDRAILLLAFAGGLSRAEIVGLDISPNSASDTLGWITILEQGAIVTSRSKPGWRDIEIGRGSSDQTCPVAAVETWLEFAKINSGPLFVRTTRDGNRALESRLSDKHVARLVKSTVIESGIRTDLSEKDRLALYSTKSLQAGLMASTGINTSCIEHHLGFGNTPEIQYNAGSRGRFLINLTQEAGL</sequence>
<dbReference type="GO" id="GO:0006310">
    <property type="term" value="P:DNA recombination"/>
    <property type="evidence" value="ECO:0007669"/>
    <property type="project" value="UniProtKB-KW"/>
</dbReference>
<dbReference type="Gene3D" id="1.10.443.10">
    <property type="entry name" value="Intergrase catalytic core"/>
    <property type="match status" value="1"/>
</dbReference>
<dbReference type="InterPro" id="IPR052925">
    <property type="entry name" value="Phage_Integrase-like_Recomb"/>
</dbReference>
<dbReference type="SUPFAM" id="SSF47823">
    <property type="entry name" value="lambda integrase-like, N-terminal domain"/>
    <property type="match status" value="1"/>
</dbReference>
<dbReference type="PANTHER" id="PTHR34605:SF4">
    <property type="entry name" value="DNA ADENINE METHYLTRANSFERASE"/>
    <property type="match status" value="1"/>
</dbReference>
<evidence type="ECO:0000256" key="4">
    <source>
        <dbReference type="PROSITE-ProRule" id="PRU01248"/>
    </source>
</evidence>
<dbReference type="RefSeq" id="WP_058316370.1">
    <property type="nucleotide sequence ID" value="NZ_CYUE01000023.1"/>
</dbReference>
<evidence type="ECO:0000256" key="1">
    <source>
        <dbReference type="ARBA" id="ARBA00022908"/>
    </source>
</evidence>
<dbReference type="EMBL" id="CYUE01000023">
    <property type="protein sequence ID" value="CUK27452.1"/>
    <property type="molecule type" value="Genomic_DNA"/>
</dbReference>
<proteinExistence type="predicted"/>
<dbReference type="AlphaFoldDB" id="A0A0P1JCF9"/>
<dbReference type="InterPro" id="IPR010998">
    <property type="entry name" value="Integrase_recombinase_N"/>
</dbReference>
<name>A0A0P1JCF9_9RHOB</name>
<keyword evidence="2 4" id="KW-0238">DNA-binding</keyword>
<accession>A0A0P1JCF9</accession>
<evidence type="ECO:0000313" key="7">
    <source>
        <dbReference type="Proteomes" id="UP000051184"/>
    </source>
</evidence>
<evidence type="ECO:0000256" key="2">
    <source>
        <dbReference type="ARBA" id="ARBA00023125"/>
    </source>
</evidence>
<evidence type="ECO:0000256" key="3">
    <source>
        <dbReference type="ARBA" id="ARBA00023172"/>
    </source>
</evidence>
<dbReference type="GO" id="GO:0015074">
    <property type="term" value="P:DNA integration"/>
    <property type="evidence" value="ECO:0007669"/>
    <property type="project" value="UniProtKB-KW"/>
</dbReference>
<dbReference type="InterPro" id="IPR013762">
    <property type="entry name" value="Integrase-like_cat_sf"/>
</dbReference>
<dbReference type="InterPro" id="IPR011010">
    <property type="entry name" value="DNA_brk_join_enz"/>
</dbReference>
<organism evidence="6 7">
    <name type="scientific">Cognatishimia activa</name>
    <dbReference type="NCBI Taxonomy" id="1715691"/>
    <lineage>
        <taxon>Bacteria</taxon>
        <taxon>Pseudomonadati</taxon>
        <taxon>Pseudomonadota</taxon>
        <taxon>Alphaproteobacteria</taxon>
        <taxon>Rhodobacterales</taxon>
        <taxon>Paracoccaceae</taxon>
        <taxon>Cognatishimia</taxon>
    </lineage>
</organism>
<reference evidence="7" key="1">
    <citation type="submission" date="2015-09" db="EMBL/GenBank/DDBJ databases">
        <authorList>
            <person name="Rodrigo-Torres Lidia"/>
            <person name="Arahal R.David."/>
        </authorList>
    </citation>
    <scope>NUCLEOTIDE SEQUENCE [LARGE SCALE GENOMIC DNA]</scope>
    <source>
        <strain evidence="7">CECT 5114</strain>
    </source>
</reference>
<evidence type="ECO:0000259" key="5">
    <source>
        <dbReference type="PROSITE" id="PS51900"/>
    </source>
</evidence>
<dbReference type="GO" id="GO:0003677">
    <property type="term" value="F:DNA binding"/>
    <property type="evidence" value="ECO:0007669"/>
    <property type="project" value="UniProtKB-UniRule"/>
</dbReference>